<sequence length="180" mass="20170">MCSRRGPYACDRIEWLGSVHLPGGGVTDTREKKSQLPIDDPKGRGPVSCSGLGVMIHLVLLRHWETTQCGCAHSNFNLVGACNARVYATRLRSVHLPRDARRAYVRRSRHLLFTTQGSRAVEFPGSRGTSGMITPGRGPERKVGLHLEESVHYLRVTVHRTVVVDSLHEQRPRVFELTRL</sequence>
<organism evidence="1 2">
    <name type="scientific">Punica granatum</name>
    <name type="common">Pomegranate</name>
    <dbReference type="NCBI Taxonomy" id="22663"/>
    <lineage>
        <taxon>Eukaryota</taxon>
        <taxon>Viridiplantae</taxon>
        <taxon>Streptophyta</taxon>
        <taxon>Embryophyta</taxon>
        <taxon>Tracheophyta</taxon>
        <taxon>Spermatophyta</taxon>
        <taxon>Magnoliopsida</taxon>
        <taxon>eudicotyledons</taxon>
        <taxon>Gunneridae</taxon>
        <taxon>Pentapetalae</taxon>
        <taxon>rosids</taxon>
        <taxon>malvids</taxon>
        <taxon>Myrtales</taxon>
        <taxon>Lythraceae</taxon>
        <taxon>Punica</taxon>
    </lineage>
</organism>
<comment type="caution">
    <text evidence="1">The sequence shown here is derived from an EMBL/GenBank/DDBJ whole genome shotgun (WGS) entry which is preliminary data.</text>
</comment>
<accession>A0A2I0KB45</accession>
<evidence type="ECO:0000313" key="2">
    <source>
        <dbReference type="Proteomes" id="UP000233551"/>
    </source>
</evidence>
<dbReference type="Proteomes" id="UP000233551">
    <property type="component" value="Unassembled WGS sequence"/>
</dbReference>
<name>A0A2I0KB45_PUNGR</name>
<gene>
    <name evidence="1" type="ORF">CRG98_014591</name>
</gene>
<keyword evidence="2" id="KW-1185">Reference proteome</keyword>
<dbReference type="EMBL" id="PGOL01000773">
    <property type="protein sequence ID" value="PKI65006.1"/>
    <property type="molecule type" value="Genomic_DNA"/>
</dbReference>
<reference evidence="1 2" key="1">
    <citation type="submission" date="2017-11" db="EMBL/GenBank/DDBJ databases">
        <title>De-novo sequencing of pomegranate (Punica granatum L.) genome.</title>
        <authorList>
            <person name="Akparov Z."/>
            <person name="Amiraslanov A."/>
            <person name="Hajiyeva S."/>
            <person name="Abbasov M."/>
            <person name="Kaur K."/>
            <person name="Hamwieh A."/>
            <person name="Solovyev V."/>
            <person name="Salamov A."/>
            <person name="Braich B."/>
            <person name="Kosarev P."/>
            <person name="Mahmoud A."/>
            <person name="Hajiyev E."/>
            <person name="Babayeva S."/>
            <person name="Izzatullayeva V."/>
            <person name="Mammadov A."/>
            <person name="Mammadov A."/>
            <person name="Sharifova S."/>
            <person name="Ojaghi J."/>
            <person name="Eynullazada K."/>
            <person name="Bayramov B."/>
            <person name="Abdulazimova A."/>
            <person name="Shahmuradov I."/>
        </authorList>
    </citation>
    <scope>NUCLEOTIDE SEQUENCE [LARGE SCALE GENOMIC DNA]</scope>
    <source>
        <strain evidence="2">cv. AG2017</strain>
        <tissue evidence="1">Leaf</tissue>
    </source>
</reference>
<dbReference type="AlphaFoldDB" id="A0A2I0KB45"/>
<protein>
    <submittedName>
        <fullName evidence="1">Uncharacterized protein</fullName>
    </submittedName>
</protein>
<evidence type="ECO:0000313" key="1">
    <source>
        <dbReference type="EMBL" id="PKI65006.1"/>
    </source>
</evidence>
<proteinExistence type="predicted"/>